<name>A0ABY9W0K3_9ACTN</name>
<sequence>MDTQQNTALMRALAEVPGPLPARGVIHIAIPHTERFTVVGNHLAQHTALSATALGVAVRIQSLPRGTEVGVKALASRFPEGEKLIAAALRELEAHGYLQRTVVRLPNGRIATRTVYCNHPEALLHPRAAPTPQLPPASRQPRTQAQQAQAPVPVPVPDPAPTALPDPAPTPLPVPGPLSAPLPVPEPPTQPATEPTARLVPPPTAPKAPPRPLPRPRELTPELRRTAAALLTDLRRHTHELTLTEDAVERLTPAMAAWLEREAHPDAIRHALTTDLPQPVNHPAQFVRHRLTALLPPPLPGAQETTPVRAALIIPMQNCDGCERGFRARTPGLCRACRTNHEQTAA</sequence>
<feature type="compositionally biased region" description="Pro residues" evidence="1">
    <location>
        <begin position="200"/>
        <end position="213"/>
    </location>
</feature>
<evidence type="ECO:0000256" key="1">
    <source>
        <dbReference type="SAM" id="MobiDB-lite"/>
    </source>
</evidence>
<proteinExistence type="predicted"/>
<dbReference type="Proteomes" id="UP001303236">
    <property type="component" value="Chromosome"/>
</dbReference>
<feature type="region of interest" description="Disordered" evidence="1">
    <location>
        <begin position="126"/>
        <end position="219"/>
    </location>
</feature>
<organism evidence="2 3">
    <name type="scientific">Streptomyces durocortorensis</name>
    <dbReference type="NCBI Taxonomy" id="2811104"/>
    <lineage>
        <taxon>Bacteria</taxon>
        <taxon>Bacillati</taxon>
        <taxon>Actinomycetota</taxon>
        <taxon>Actinomycetes</taxon>
        <taxon>Kitasatosporales</taxon>
        <taxon>Streptomycetaceae</taxon>
        <taxon>Streptomyces</taxon>
    </lineage>
</organism>
<accession>A0ABY9W0K3</accession>
<feature type="compositionally biased region" description="Pro residues" evidence="1">
    <location>
        <begin position="152"/>
        <end position="190"/>
    </location>
</feature>
<evidence type="ECO:0008006" key="4">
    <source>
        <dbReference type="Google" id="ProtNLM"/>
    </source>
</evidence>
<evidence type="ECO:0000313" key="2">
    <source>
        <dbReference type="EMBL" id="WNF27542.1"/>
    </source>
</evidence>
<keyword evidence="3" id="KW-1185">Reference proteome</keyword>
<dbReference type="EMBL" id="CP134500">
    <property type="protein sequence ID" value="WNF27542.1"/>
    <property type="molecule type" value="Genomic_DNA"/>
</dbReference>
<feature type="compositionally biased region" description="Low complexity" evidence="1">
    <location>
        <begin position="136"/>
        <end position="151"/>
    </location>
</feature>
<protein>
    <recommendedName>
        <fullName evidence="4">DNA-binding protein</fullName>
    </recommendedName>
</protein>
<reference evidence="2 3" key="1">
    <citation type="submission" date="2023-09" db="EMBL/GenBank/DDBJ databases">
        <title>Genome completion map analysis of the actinomycetes C11-1.</title>
        <authorList>
            <person name="Qin P."/>
            <person name="Guan P."/>
        </authorList>
    </citation>
    <scope>NUCLEOTIDE SEQUENCE [LARGE SCALE GENOMIC DNA]</scope>
    <source>
        <strain evidence="2 3">C11-1</strain>
    </source>
</reference>
<evidence type="ECO:0000313" key="3">
    <source>
        <dbReference type="Proteomes" id="UP001303236"/>
    </source>
</evidence>
<gene>
    <name evidence="2" type="ORF">RI138_12225</name>
</gene>